<accession>A0A517SH41</accession>
<dbReference type="InterPro" id="IPR015422">
    <property type="entry name" value="PyrdxlP-dep_Trfase_small"/>
</dbReference>
<dbReference type="SUPFAM" id="SSF53383">
    <property type="entry name" value="PLP-dependent transferases"/>
    <property type="match status" value="1"/>
</dbReference>
<gene>
    <name evidence="11" type="primary">csd_2</name>
    <name evidence="11" type="ORF">Pan44_34880</name>
</gene>
<evidence type="ECO:0000313" key="12">
    <source>
        <dbReference type="Proteomes" id="UP000315700"/>
    </source>
</evidence>
<dbReference type="PANTHER" id="PTHR43586">
    <property type="entry name" value="CYSTEINE DESULFURASE"/>
    <property type="match status" value="1"/>
</dbReference>
<evidence type="ECO:0000259" key="10">
    <source>
        <dbReference type="Pfam" id="PF00266"/>
    </source>
</evidence>
<keyword evidence="5 8" id="KW-0663">Pyridoxal phosphate</keyword>
<comment type="catalytic activity">
    <reaction evidence="6 8">
        <text>(sulfur carrier)-H + L-cysteine = (sulfur carrier)-SH + L-alanine</text>
        <dbReference type="Rhea" id="RHEA:43892"/>
        <dbReference type="Rhea" id="RHEA-COMP:14737"/>
        <dbReference type="Rhea" id="RHEA-COMP:14739"/>
        <dbReference type="ChEBI" id="CHEBI:29917"/>
        <dbReference type="ChEBI" id="CHEBI:35235"/>
        <dbReference type="ChEBI" id="CHEBI:57972"/>
        <dbReference type="ChEBI" id="CHEBI:64428"/>
        <dbReference type="EC" id="2.8.1.7"/>
    </reaction>
</comment>
<comment type="cofactor">
    <cofactor evidence="1 7">
        <name>pyridoxal 5'-phosphate</name>
        <dbReference type="ChEBI" id="CHEBI:597326"/>
    </cofactor>
</comment>
<name>A0A517SH41_9PLAN</name>
<dbReference type="InterPro" id="IPR015424">
    <property type="entry name" value="PyrdxlP-dep_Trfase"/>
</dbReference>
<dbReference type="FunCoup" id="A0A517SH41">
    <property type="interactions" value="481"/>
</dbReference>
<dbReference type="PROSITE" id="PS00595">
    <property type="entry name" value="AA_TRANSFER_CLASS_5"/>
    <property type="match status" value="1"/>
</dbReference>
<comment type="similarity">
    <text evidence="2 8">Belongs to the class-V pyridoxal-phosphate-dependent aminotransferase family. Csd subfamily.</text>
</comment>
<comment type="function">
    <text evidence="8">Catalyzes the removal of elemental sulfur and selenium atoms from L-cysteine, L-cystine, L-selenocysteine, and L-selenocystine to produce L-alanine.</text>
</comment>
<evidence type="ECO:0000256" key="5">
    <source>
        <dbReference type="ARBA" id="ARBA00022898"/>
    </source>
</evidence>
<dbReference type="GO" id="GO:0006534">
    <property type="term" value="P:cysteine metabolic process"/>
    <property type="evidence" value="ECO:0007669"/>
    <property type="project" value="UniProtKB-UniRule"/>
</dbReference>
<dbReference type="PANTHER" id="PTHR43586:SF8">
    <property type="entry name" value="CYSTEINE DESULFURASE 1, CHLOROPLASTIC"/>
    <property type="match status" value="1"/>
</dbReference>
<feature type="domain" description="Aminotransferase class V" evidence="10">
    <location>
        <begin position="46"/>
        <end position="415"/>
    </location>
</feature>
<dbReference type="OrthoDB" id="9804366at2"/>
<evidence type="ECO:0000256" key="4">
    <source>
        <dbReference type="ARBA" id="ARBA00022679"/>
    </source>
</evidence>
<dbReference type="InterPro" id="IPR015421">
    <property type="entry name" value="PyrdxlP-dep_Trfase_major"/>
</dbReference>
<evidence type="ECO:0000313" key="11">
    <source>
        <dbReference type="EMBL" id="QDT55445.1"/>
    </source>
</evidence>
<dbReference type="InterPro" id="IPR000192">
    <property type="entry name" value="Aminotrans_V_dom"/>
</dbReference>
<feature type="compositionally biased region" description="Basic and acidic residues" evidence="9">
    <location>
        <begin position="1"/>
        <end position="10"/>
    </location>
</feature>
<dbReference type="RefSeq" id="WP_145031244.1">
    <property type="nucleotide sequence ID" value="NZ_CP036271.1"/>
</dbReference>
<evidence type="ECO:0000256" key="8">
    <source>
        <dbReference type="RuleBase" id="RU004506"/>
    </source>
</evidence>
<dbReference type="NCBIfam" id="TIGR01979">
    <property type="entry name" value="sufS"/>
    <property type="match status" value="1"/>
</dbReference>
<evidence type="ECO:0000256" key="6">
    <source>
        <dbReference type="ARBA" id="ARBA00050776"/>
    </source>
</evidence>
<feature type="region of interest" description="Disordered" evidence="9">
    <location>
        <begin position="1"/>
        <end position="21"/>
    </location>
</feature>
<dbReference type="AlphaFoldDB" id="A0A517SH41"/>
<dbReference type="GO" id="GO:0030170">
    <property type="term" value="F:pyridoxal phosphate binding"/>
    <property type="evidence" value="ECO:0007669"/>
    <property type="project" value="UniProtKB-UniRule"/>
</dbReference>
<evidence type="ECO:0000256" key="1">
    <source>
        <dbReference type="ARBA" id="ARBA00001933"/>
    </source>
</evidence>
<dbReference type="InterPro" id="IPR020578">
    <property type="entry name" value="Aminotrans_V_PyrdxlP_BS"/>
</dbReference>
<organism evidence="11 12">
    <name type="scientific">Caulifigura coniformis</name>
    <dbReference type="NCBI Taxonomy" id="2527983"/>
    <lineage>
        <taxon>Bacteria</taxon>
        <taxon>Pseudomonadati</taxon>
        <taxon>Planctomycetota</taxon>
        <taxon>Planctomycetia</taxon>
        <taxon>Planctomycetales</taxon>
        <taxon>Planctomycetaceae</taxon>
        <taxon>Caulifigura</taxon>
    </lineage>
</organism>
<dbReference type="GO" id="GO:0031071">
    <property type="term" value="F:cysteine desulfurase activity"/>
    <property type="evidence" value="ECO:0007669"/>
    <property type="project" value="UniProtKB-UniRule"/>
</dbReference>
<dbReference type="Proteomes" id="UP000315700">
    <property type="component" value="Chromosome"/>
</dbReference>
<dbReference type="InterPro" id="IPR010970">
    <property type="entry name" value="Cys_dSase_SufS"/>
</dbReference>
<proteinExistence type="inferred from homology"/>
<dbReference type="KEGG" id="ccos:Pan44_34880"/>
<dbReference type="Gene3D" id="3.40.640.10">
    <property type="entry name" value="Type I PLP-dependent aspartate aminotransferase-like (Major domain)"/>
    <property type="match status" value="1"/>
</dbReference>
<reference evidence="11 12" key="1">
    <citation type="submission" date="2019-02" db="EMBL/GenBank/DDBJ databases">
        <title>Deep-cultivation of Planctomycetes and their phenomic and genomic characterization uncovers novel biology.</title>
        <authorList>
            <person name="Wiegand S."/>
            <person name="Jogler M."/>
            <person name="Boedeker C."/>
            <person name="Pinto D."/>
            <person name="Vollmers J."/>
            <person name="Rivas-Marin E."/>
            <person name="Kohn T."/>
            <person name="Peeters S.H."/>
            <person name="Heuer A."/>
            <person name="Rast P."/>
            <person name="Oberbeckmann S."/>
            <person name="Bunk B."/>
            <person name="Jeske O."/>
            <person name="Meyerdierks A."/>
            <person name="Storesund J.E."/>
            <person name="Kallscheuer N."/>
            <person name="Luecker S."/>
            <person name="Lage O.M."/>
            <person name="Pohl T."/>
            <person name="Merkel B.J."/>
            <person name="Hornburger P."/>
            <person name="Mueller R.-W."/>
            <person name="Bruemmer F."/>
            <person name="Labrenz M."/>
            <person name="Spormann A.M."/>
            <person name="Op den Camp H."/>
            <person name="Overmann J."/>
            <person name="Amann R."/>
            <person name="Jetten M.S.M."/>
            <person name="Mascher T."/>
            <person name="Medema M.H."/>
            <person name="Devos D.P."/>
            <person name="Kaster A.-K."/>
            <person name="Ovreas L."/>
            <person name="Rohde M."/>
            <person name="Galperin M.Y."/>
            <person name="Jogler C."/>
        </authorList>
    </citation>
    <scope>NUCLEOTIDE SEQUENCE [LARGE SCALE GENOMIC DNA]</scope>
    <source>
        <strain evidence="11 12">Pan44</strain>
    </source>
</reference>
<evidence type="ECO:0000256" key="2">
    <source>
        <dbReference type="ARBA" id="ARBA00010447"/>
    </source>
</evidence>
<dbReference type="InParanoid" id="A0A517SH41"/>
<dbReference type="CDD" id="cd06453">
    <property type="entry name" value="SufS_like"/>
    <property type="match status" value="1"/>
</dbReference>
<protein>
    <recommendedName>
        <fullName evidence="3 8">Cysteine desulfurase</fullName>
        <ecNumber evidence="3 8">2.8.1.7</ecNumber>
    </recommendedName>
</protein>
<dbReference type="EC" id="2.8.1.7" evidence="3 8"/>
<keyword evidence="12" id="KW-1185">Reference proteome</keyword>
<keyword evidence="4 8" id="KW-0808">Transferase</keyword>
<evidence type="ECO:0000256" key="3">
    <source>
        <dbReference type="ARBA" id="ARBA00012239"/>
    </source>
</evidence>
<dbReference type="EMBL" id="CP036271">
    <property type="protein sequence ID" value="QDT55445.1"/>
    <property type="molecule type" value="Genomic_DNA"/>
</dbReference>
<dbReference type="Gene3D" id="3.90.1150.10">
    <property type="entry name" value="Aspartate Aminotransferase, domain 1"/>
    <property type="match status" value="1"/>
</dbReference>
<evidence type="ECO:0000256" key="9">
    <source>
        <dbReference type="SAM" id="MobiDB-lite"/>
    </source>
</evidence>
<sequence length="433" mass="46328">MTASTRDPRSETPPPGGGLRRLDAEAVRRDFPIFAARSEDGRPLTFLDTGASAQKPKVVIDREADVYSRSYANAYRGVYQLGAEVDDAIEKTRESVRSLLNAGSADEILFTAGTTASINLVAQGWGRKFLRPGDEILLSVLEHHANIVPWQMAAQATGASIKWIPLTPDGRLDLSNLDQLLTTRTKIVAVTGMSNVLGTIPPVAELAHAAHAVGALILVDGAQSVPHAAVDVRVDGIDFLVFSGHKLYGPTGVGVLYAKAELLDAMDPVFGGGHMIATVGTTGSTWAKAPAKFEAGTLPIAQIIALDPAIQYVKELGWDAIHQHERELLTATHDRLAAIDGLKILGPAPEHKGAIVSFVMDGISAQDIAVLLDLRGICVRHGHHCTMPLHDWLQVPASVRASFGVYNTLGDVERLCKGLDAVRKRLSRSRGVV</sequence>
<evidence type="ECO:0000256" key="7">
    <source>
        <dbReference type="RuleBase" id="RU004504"/>
    </source>
</evidence>
<dbReference type="Pfam" id="PF00266">
    <property type="entry name" value="Aminotran_5"/>
    <property type="match status" value="1"/>
</dbReference>